<reference evidence="1 2" key="1">
    <citation type="submission" date="2018-05" db="EMBL/GenBank/DDBJ databases">
        <title>Coraliomargarita sinensis sp. nov., isolated from a marine solar saltern.</title>
        <authorList>
            <person name="Zhou L.Y."/>
        </authorList>
    </citation>
    <scope>NUCLEOTIDE SEQUENCE [LARGE SCALE GENOMIC DNA]</scope>
    <source>
        <strain evidence="1 2">WN38</strain>
    </source>
</reference>
<dbReference type="AlphaFoldDB" id="A0A317ZM17"/>
<sequence>MDNIPRTFNCTLSVLLQKILDHLLLLAVHLSQRKALNTDLPSSAASTGAKPTPEGNMVNCVFKALFSYFHKSLESHIDAKFEPLRIRASANAS</sequence>
<gene>
    <name evidence="1" type="ORF">DDZ13_07830</name>
</gene>
<accession>A0A317ZM17</accession>
<dbReference type="EMBL" id="QHJQ01000004">
    <property type="protein sequence ID" value="PXA04431.1"/>
    <property type="molecule type" value="Genomic_DNA"/>
</dbReference>
<evidence type="ECO:0000313" key="1">
    <source>
        <dbReference type="EMBL" id="PXA04431.1"/>
    </source>
</evidence>
<dbReference type="Proteomes" id="UP000247099">
    <property type="component" value="Unassembled WGS sequence"/>
</dbReference>
<organism evidence="1 2">
    <name type="scientific">Coraliomargarita sinensis</name>
    <dbReference type="NCBI Taxonomy" id="2174842"/>
    <lineage>
        <taxon>Bacteria</taxon>
        <taxon>Pseudomonadati</taxon>
        <taxon>Verrucomicrobiota</taxon>
        <taxon>Opitutia</taxon>
        <taxon>Puniceicoccales</taxon>
        <taxon>Coraliomargaritaceae</taxon>
        <taxon>Coraliomargarita</taxon>
    </lineage>
</organism>
<evidence type="ECO:0000313" key="2">
    <source>
        <dbReference type="Proteomes" id="UP000247099"/>
    </source>
</evidence>
<protein>
    <submittedName>
        <fullName evidence="1">Uncharacterized protein</fullName>
    </submittedName>
</protein>
<keyword evidence="2" id="KW-1185">Reference proteome</keyword>
<dbReference type="InParanoid" id="A0A317ZM17"/>
<proteinExistence type="predicted"/>
<name>A0A317ZM17_9BACT</name>
<comment type="caution">
    <text evidence="1">The sequence shown here is derived from an EMBL/GenBank/DDBJ whole genome shotgun (WGS) entry which is preliminary data.</text>
</comment>